<organism evidence="1">
    <name type="scientific">Arundo donax</name>
    <name type="common">Giant reed</name>
    <name type="synonym">Donax arundinaceus</name>
    <dbReference type="NCBI Taxonomy" id="35708"/>
    <lineage>
        <taxon>Eukaryota</taxon>
        <taxon>Viridiplantae</taxon>
        <taxon>Streptophyta</taxon>
        <taxon>Embryophyta</taxon>
        <taxon>Tracheophyta</taxon>
        <taxon>Spermatophyta</taxon>
        <taxon>Magnoliopsida</taxon>
        <taxon>Liliopsida</taxon>
        <taxon>Poales</taxon>
        <taxon>Poaceae</taxon>
        <taxon>PACMAD clade</taxon>
        <taxon>Arundinoideae</taxon>
        <taxon>Arundineae</taxon>
        <taxon>Arundo</taxon>
    </lineage>
</organism>
<dbReference type="EMBL" id="GBRH01230488">
    <property type="protein sequence ID" value="JAD67407.1"/>
    <property type="molecule type" value="Transcribed_RNA"/>
</dbReference>
<reference evidence="1" key="1">
    <citation type="submission" date="2014-09" db="EMBL/GenBank/DDBJ databases">
        <authorList>
            <person name="Magalhaes I.L.F."/>
            <person name="Oliveira U."/>
            <person name="Santos F.R."/>
            <person name="Vidigal T.H.D.A."/>
            <person name="Brescovit A.D."/>
            <person name="Santos A.J."/>
        </authorList>
    </citation>
    <scope>NUCLEOTIDE SEQUENCE</scope>
    <source>
        <tissue evidence="1">Shoot tissue taken approximately 20 cm above the soil surface</tissue>
    </source>
</reference>
<dbReference type="AlphaFoldDB" id="A0A0A9TF47"/>
<name>A0A0A9TF47_ARUDO</name>
<proteinExistence type="predicted"/>
<reference evidence="1" key="2">
    <citation type="journal article" date="2015" name="Data Brief">
        <title>Shoot transcriptome of the giant reed, Arundo donax.</title>
        <authorList>
            <person name="Barrero R.A."/>
            <person name="Guerrero F.D."/>
            <person name="Moolhuijzen P."/>
            <person name="Goolsby J.A."/>
            <person name="Tidwell J."/>
            <person name="Bellgard S.E."/>
            <person name="Bellgard M.I."/>
        </authorList>
    </citation>
    <scope>NUCLEOTIDE SEQUENCE</scope>
    <source>
        <tissue evidence="1">Shoot tissue taken approximately 20 cm above the soil surface</tissue>
    </source>
</reference>
<protein>
    <submittedName>
        <fullName evidence="1">Uncharacterized protein</fullName>
    </submittedName>
</protein>
<sequence length="73" mass="8210">MPKYKNVAIIDPRTKASFTFGPSNDKFCSTEGYKLITLCGRALFLVQLSNCSLDTRVQNELLCTCVHHLISEK</sequence>
<accession>A0A0A9TF47</accession>
<evidence type="ECO:0000313" key="1">
    <source>
        <dbReference type="EMBL" id="JAD67407.1"/>
    </source>
</evidence>